<name>A0A0A9FUV7_ARUDO</name>
<reference evidence="2" key="1">
    <citation type="submission" date="2014-09" db="EMBL/GenBank/DDBJ databases">
        <authorList>
            <person name="Magalhaes I.L.F."/>
            <person name="Oliveira U."/>
            <person name="Santos F.R."/>
            <person name="Vidigal T.H.D.A."/>
            <person name="Brescovit A.D."/>
            <person name="Santos A.J."/>
        </authorList>
    </citation>
    <scope>NUCLEOTIDE SEQUENCE</scope>
    <source>
        <tissue evidence="2">Shoot tissue taken approximately 20 cm above the soil surface</tissue>
    </source>
</reference>
<sequence length="36" mass="3994">MKTQASYISSHARASSPSINHQHIPHNQTYNISTVS</sequence>
<feature type="region of interest" description="Disordered" evidence="1">
    <location>
        <begin position="1"/>
        <end position="36"/>
    </location>
</feature>
<dbReference type="EMBL" id="GBRH01181281">
    <property type="protein sequence ID" value="JAE16615.1"/>
    <property type="molecule type" value="Transcribed_RNA"/>
</dbReference>
<reference evidence="2" key="2">
    <citation type="journal article" date="2015" name="Data Brief">
        <title>Shoot transcriptome of the giant reed, Arundo donax.</title>
        <authorList>
            <person name="Barrero R.A."/>
            <person name="Guerrero F.D."/>
            <person name="Moolhuijzen P."/>
            <person name="Goolsby J.A."/>
            <person name="Tidwell J."/>
            <person name="Bellgard S.E."/>
            <person name="Bellgard M.I."/>
        </authorList>
    </citation>
    <scope>NUCLEOTIDE SEQUENCE</scope>
    <source>
        <tissue evidence="2">Shoot tissue taken approximately 20 cm above the soil surface</tissue>
    </source>
</reference>
<protein>
    <submittedName>
        <fullName evidence="2">Uncharacterized protein</fullName>
    </submittedName>
</protein>
<evidence type="ECO:0000313" key="2">
    <source>
        <dbReference type="EMBL" id="JAE16615.1"/>
    </source>
</evidence>
<evidence type="ECO:0000256" key="1">
    <source>
        <dbReference type="SAM" id="MobiDB-lite"/>
    </source>
</evidence>
<dbReference type="AlphaFoldDB" id="A0A0A9FUV7"/>
<organism evidence="2">
    <name type="scientific">Arundo donax</name>
    <name type="common">Giant reed</name>
    <name type="synonym">Donax arundinaceus</name>
    <dbReference type="NCBI Taxonomy" id="35708"/>
    <lineage>
        <taxon>Eukaryota</taxon>
        <taxon>Viridiplantae</taxon>
        <taxon>Streptophyta</taxon>
        <taxon>Embryophyta</taxon>
        <taxon>Tracheophyta</taxon>
        <taxon>Spermatophyta</taxon>
        <taxon>Magnoliopsida</taxon>
        <taxon>Liliopsida</taxon>
        <taxon>Poales</taxon>
        <taxon>Poaceae</taxon>
        <taxon>PACMAD clade</taxon>
        <taxon>Arundinoideae</taxon>
        <taxon>Arundineae</taxon>
        <taxon>Arundo</taxon>
    </lineage>
</organism>
<proteinExistence type="predicted"/>
<accession>A0A0A9FUV7</accession>